<dbReference type="Proteomes" id="UP001497535">
    <property type="component" value="Unassembled WGS sequence"/>
</dbReference>
<organism evidence="1 2">
    <name type="scientific">Meloidogyne enterolobii</name>
    <name type="common">Root-knot nematode worm</name>
    <name type="synonym">Meloidogyne mayaguensis</name>
    <dbReference type="NCBI Taxonomy" id="390850"/>
    <lineage>
        <taxon>Eukaryota</taxon>
        <taxon>Metazoa</taxon>
        <taxon>Ecdysozoa</taxon>
        <taxon>Nematoda</taxon>
        <taxon>Chromadorea</taxon>
        <taxon>Rhabditida</taxon>
        <taxon>Tylenchina</taxon>
        <taxon>Tylenchomorpha</taxon>
        <taxon>Tylenchoidea</taxon>
        <taxon>Meloidogynidae</taxon>
        <taxon>Meloidogyninae</taxon>
        <taxon>Meloidogyne</taxon>
    </lineage>
</organism>
<evidence type="ECO:0000313" key="2">
    <source>
        <dbReference type="Proteomes" id="UP001497535"/>
    </source>
</evidence>
<gene>
    <name evidence="1" type="ORF">MENTE1834_LOCUS28239</name>
</gene>
<proteinExistence type="predicted"/>
<accession>A0ACB0ZPY6</accession>
<sequence>MAGFDSFRRKLVFHLFFNSCVFLCIFLFCVLKVNASILLILPFTFWILNAVKIILCCSLVFPLFKI</sequence>
<keyword evidence="2" id="KW-1185">Reference proteome</keyword>
<reference evidence="1" key="1">
    <citation type="submission" date="2023-11" db="EMBL/GenBank/DDBJ databases">
        <authorList>
            <person name="Poullet M."/>
        </authorList>
    </citation>
    <scope>NUCLEOTIDE SEQUENCE</scope>
    <source>
        <strain evidence="1">E1834</strain>
    </source>
</reference>
<protein>
    <submittedName>
        <fullName evidence="1">Uncharacterized protein</fullName>
    </submittedName>
</protein>
<name>A0ACB0ZPY6_MELEN</name>
<dbReference type="EMBL" id="CAVMJV010000043">
    <property type="protein sequence ID" value="CAK5081026.1"/>
    <property type="molecule type" value="Genomic_DNA"/>
</dbReference>
<comment type="caution">
    <text evidence="1">The sequence shown here is derived from an EMBL/GenBank/DDBJ whole genome shotgun (WGS) entry which is preliminary data.</text>
</comment>
<evidence type="ECO:0000313" key="1">
    <source>
        <dbReference type="EMBL" id="CAK5081026.1"/>
    </source>
</evidence>